<dbReference type="Pfam" id="PF11489">
    <property type="entry name" value="Aim21"/>
    <property type="match status" value="1"/>
</dbReference>
<feature type="compositionally biased region" description="Polar residues" evidence="1">
    <location>
        <begin position="871"/>
        <end position="881"/>
    </location>
</feature>
<reference evidence="3" key="1">
    <citation type="journal article" date="2020" name="Stud. Mycol.">
        <title>101 Dothideomycetes genomes: A test case for predicting lifestyles and emergence of pathogens.</title>
        <authorList>
            <person name="Haridas S."/>
            <person name="Albert R."/>
            <person name="Binder M."/>
            <person name="Bloem J."/>
            <person name="LaButti K."/>
            <person name="Salamov A."/>
            <person name="Andreopoulos B."/>
            <person name="Baker S."/>
            <person name="Barry K."/>
            <person name="Bills G."/>
            <person name="Bluhm B."/>
            <person name="Cannon C."/>
            <person name="Castanera R."/>
            <person name="Culley D."/>
            <person name="Daum C."/>
            <person name="Ezra D."/>
            <person name="Gonzalez J."/>
            <person name="Henrissat B."/>
            <person name="Kuo A."/>
            <person name="Liang C."/>
            <person name="Lipzen A."/>
            <person name="Lutzoni F."/>
            <person name="Magnuson J."/>
            <person name="Mondo S."/>
            <person name="Nolan M."/>
            <person name="Ohm R."/>
            <person name="Pangilinan J."/>
            <person name="Park H.-J."/>
            <person name="Ramirez L."/>
            <person name="Alfaro M."/>
            <person name="Sun H."/>
            <person name="Tritt A."/>
            <person name="Yoshinaga Y."/>
            <person name="Zwiers L.-H."/>
            <person name="Turgeon B."/>
            <person name="Goodwin S."/>
            <person name="Spatafora J."/>
            <person name="Crous P."/>
            <person name="Grigoriev I."/>
        </authorList>
    </citation>
    <scope>NUCLEOTIDE SEQUENCE [LARGE SCALE GENOMIC DNA]</scope>
    <source>
        <strain evidence="3">CECT 20119</strain>
    </source>
</reference>
<feature type="compositionally biased region" description="Basic and acidic residues" evidence="1">
    <location>
        <begin position="464"/>
        <end position="473"/>
    </location>
</feature>
<feature type="compositionally biased region" description="Polar residues" evidence="1">
    <location>
        <begin position="125"/>
        <end position="155"/>
    </location>
</feature>
<dbReference type="InterPro" id="IPR021582">
    <property type="entry name" value="Aim21"/>
</dbReference>
<organism evidence="2 3">
    <name type="scientific">Elsinoe ampelina</name>
    <dbReference type="NCBI Taxonomy" id="302913"/>
    <lineage>
        <taxon>Eukaryota</taxon>
        <taxon>Fungi</taxon>
        <taxon>Dikarya</taxon>
        <taxon>Ascomycota</taxon>
        <taxon>Pezizomycotina</taxon>
        <taxon>Dothideomycetes</taxon>
        <taxon>Dothideomycetidae</taxon>
        <taxon>Myriangiales</taxon>
        <taxon>Elsinoaceae</taxon>
        <taxon>Elsinoe</taxon>
    </lineage>
</organism>
<name>A0A6A6GKW0_9PEZI</name>
<dbReference type="AlphaFoldDB" id="A0A6A6GKW0"/>
<feature type="compositionally biased region" description="Basic and acidic residues" evidence="1">
    <location>
        <begin position="394"/>
        <end position="405"/>
    </location>
</feature>
<evidence type="ECO:0000313" key="3">
    <source>
        <dbReference type="Proteomes" id="UP000799538"/>
    </source>
</evidence>
<feature type="compositionally biased region" description="Polar residues" evidence="1">
    <location>
        <begin position="418"/>
        <end position="429"/>
    </location>
</feature>
<feature type="compositionally biased region" description="Polar residues" evidence="1">
    <location>
        <begin position="356"/>
        <end position="366"/>
    </location>
</feature>
<feature type="compositionally biased region" description="Basic and acidic residues" evidence="1">
    <location>
        <begin position="188"/>
        <end position="197"/>
    </location>
</feature>
<gene>
    <name evidence="2" type="ORF">BDZ85DRAFT_278268</name>
</gene>
<feature type="compositionally biased region" description="Basic and acidic residues" evidence="1">
    <location>
        <begin position="981"/>
        <end position="996"/>
    </location>
</feature>
<dbReference type="EMBL" id="ML992502">
    <property type="protein sequence ID" value="KAF2226311.1"/>
    <property type="molecule type" value="Genomic_DNA"/>
</dbReference>
<feature type="compositionally biased region" description="Basic and acidic residues" evidence="1">
    <location>
        <begin position="938"/>
        <end position="948"/>
    </location>
</feature>
<feature type="region of interest" description="Disordered" evidence="1">
    <location>
        <begin position="845"/>
        <end position="996"/>
    </location>
</feature>
<feature type="compositionally biased region" description="Basic and acidic residues" evidence="1">
    <location>
        <begin position="156"/>
        <end position="167"/>
    </location>
</feature>
<feature type="compositionally biased region" description="Basic and acidic residues" evidence="1">
    <location>
        <begin position="913"/>
        <end position="928"/>
    </location>
</feature>
<keyword evidence="3" id="KW-1185">Reference proteome</keyword>
<feature type="compositionally biased region" description="Basic and acidic residues" evidence="1">
    <location>
        <begin position="959"/>
        <end position="973"/>
    </location>
</feature>
<feature type="compositionally biased region" description="Basic residues" evidence="1">
    <location>
        <begin position="474"/>
        <end position="484"/>
    </location>
</feature>
<feature type="compositionally biased region" description="Basic and acidic residues" evidence="1">
    <location>
        <begin position="276"/>
        <end position="296"/>
    </location>
</feature>
<feature type="region of interest" description="Disordered" evidence="1">
    <location>
        <begin position="1"/>
        <end position="820"/>
    </location>
</feature>
<feature type="compositionally biased region" description="Basic residues" evidence="1">
    <location>
        <begin position="796"/>
        <end position="806"/>
    </location>
</feature>
<feature type="compositionally biased region" description="Basic and acidic residues" evidence="1">
    <location>
        <begin position="693"/>
        <end position="712"/>
    </location>
</feature>
<feature type="compositionally biased region" description="Basic and acidic residues" evidence="1">
    <location>
        <begin position="536"/>
        <end position="551"/>
    </location>
</feature>
<accession>A0A6A6GKW0</accession>
<proteinExistence type="predicted"/>
<feature type="compositionally biased region" description="Low complexity" evidence="1">
    <location>
        <begin position="671"/>
        <end position="686"/>
    </location>
</feature>
<feature type="compositionally biased region" description="Basic and acidic residues" evidence="1">
    <location>
        <begin position="580"/>
        <end position="602"/>
    </location>
</feature>
<feature type="compositionally biased region" description="Low complexity" evidence="1">
    <location>
        <begin position="215"/>
        <end position="228"/>
    </location>
</feature>
<protein>
    <recommendedName>
        <fullName evidence="4">Altered inheritance of mitochondria protein 21</fullName>
    </recommendedName>
</protein>
<feature type="compositionally biased region" description="Polar residues" evidence="1">
    <location>
        <begin position="659"/>
        <end position="670"/>
    </location>
</feature>
<evidence type="ECO:0008006" key="4">
    <source>
        <dbReference type="Google" id="ProtNLM"/>
    </source>
</evidence>
<feature type="compositionally biased region" description="Basic and acidic residues" evidence="1">
    <location>
        <begin position="617"/>
        <end position="627"/>
    </location>
</feature>
<sequence length="996" mass="108626">MSTAVPTIPPRPARSGQGNLGQDIPQIPPRPHRRSDRSVSPNREAFTRSPLNERPIGQVPPVFEHHRAPSNSELPVRPPSVQLPSIGHEGDEYANFEDLQRTTSHGSGPSEQTRNVAADLPMHQPTASVPQSTAKSRIQGVTRTDSDQANALSKTLSHEEGHSEKHSLRAKASFNRSNPNLHHSRPGSIHEPEHVHGIPEIGLQVPMYPNAGDVQAPSPAQSAPPHSAGIGFFNDGSRNHHRRRSSRQEFGPPGSYGMHGHGLEPRDQFEKAWYQRHPEELAKERNHHYDPGHPRSEWALSSDDLNKLVHSKRTGNGPVASPNIATPDEQIGYLASEQYASRQHSPKPTPLGQSAKRPSSSSQTHAASPLHKSSFPFNEAKDHGAVESDDEDENTIRIHAPERRPSRLGGGGYDRSTENLGIQRGNSNEEGGWTEERGYEVPILAADEIAKYPSGEFQQPAVDPEERGYDSDHHHSHYPSHRRPSSRDKDSSRPTSLHGEPLSRLLSQDRHDGSGVGTPLEEIQEYEPLFPDDDDKVEKKPIHKSRPDLARHHFPSQDIWEDNPESLGLTATVSTPDLPPEPKQEDIKPEAVFEHPDVEAKRKNGPLPTDRATFLPKETEKYADPRYKPGVLQDIPDRPHMAQRFPSQDIWEDNPDSMRLTTTVSSPQDDITSPTSPEETSRTIPSIPARPAKKPETSPTDRRAPTIPDRPKPSVPARPLPRSSNAAPSSPLAMQEGGARPKPAVPSRPAGKLAGIKASFMNDLNSRLQLGPPVAKKEEPKVEDKEPEPLADARKGRARGPARRKPAAAAETEAPKDNLSISTPRLIFSLDDEGSLAVYSSSIPKTEAEARSALPAEQVGAEGDLPDPTLDTATSESQNTIAEGLQEALADNDAKRDTPLDEATEAPAASAAPREEGGIGPAKSDKTATESLQNVLARDQERSAKEAEGVNQSVQTGETEMRVRSPDGKEEKITAFVGGKAPEEGDVVVKDGETQA</sequence>
<evidence type="ECO:0000313" key="2">
    <source>
        <dbReference type="EMBL" id="KAF2226311.1"/>
    </source>
</evidence>
<evidence type="ECO:0000256" key="1">
    <source>
        <dbReference type="SAM" id="MobiDB-lite"/>
    </source>
</evidence>
<feature type="compositionally biased region" description="Basic and acidic residues" evidence="1">
    <location>
        <begin position="775"/>
        <end position="795"/>
    </location>
</feature>
<feature type="compositionally biased region" description="Basic and acidic residues" evidence="1">
    <location>
        <begin position="261"/>
        <end position="270"/>
    </location>
</feature>
<feature type="compositionally biased region" description="Polar residues" evidence="1">
    <location>
        <begin position="101"/>
        <end position="115"/>
    </location>
</feature>
<dbReference type="Proteomes" id="UP000799538">
    <property type="component" value="Unassembled WGS sequence"/>
</dbReference>
<dbReference type="OrthoDB" id="5386574at2759"/>
<feature type="compositionally biased region" description="Acidic residues" evidence="1">
    <location>
        <begin position="522"/>
        <end position="535"/>
    </location>
</feature>